<accession>A0A2T1IXG8</accession>
<dbReference type="GeneID" id="56305417"/>
<evidence type="ECO:0000313" key="1">
    <source>
        <dbReference type="EMBL" id="HCM32201.1"/>
    </source>
</evidence>
<name>A0A2T1IXG8_ACIRA</name>
<evidence type="ECO:0000313" key="2">
    <source>
        <dbReference type="EMBL" id="TNX94146.1"/>
    </source>
</evidence>
<evidence type="ECO:0000313" key="3">
    <source>
        <dbReference type="Proteomes" id="UP000262257"/>
    </source>
</evidence>
<dbReference type="EMBL" id="VFBM01000001">
    <property type="protein sequence ID" value="TNX94146.1"/>
    <property type="molecule type" value="Genomic_DNA"/>
</dbReference>
<reference evidence="1 3" key="1">
    <citation type="journal article" date="2018" name="Nat. Biotechnol.">
        <title>A standardized bacterial taxonomy based on genome phylogeny substantially revises the tree of life.</title>
        <authorList>
            <person name="Parks D.H."/>
            <person name="Chuvochina M."/>
            <person name="Waite D.W."/>
            <person name="Rinke C."/>
            <person name="Skarshewski A."/>
            <person name="Chaumeil P.A."/>
            <person name="Hugenholtz P."/>
        </authorList>
    </citation>
    <scope>NUCLEOTIDE SEQUENCE [LARGE SCALE GENOMIC DNA]</scope>
    <source>
        <strain evidence="1">UBA10045</strain>
    </source>
</reference>
<proteinExistence type="predicted"/>
<gene>
    <name evidence="1" type="ORF">DIC32_12705</name>
    <name evidence="2" type="ORF">FHY67_01385</name>
</gene>
<organism evidence="2 4">
    <name type="scientific">Acinetobacter radioresistens</name>
    <dbReference type="NCBI Taxonomy" id="40216"/>
    <lineage>
        <taxon>Bacteria</taxon>
        <taxon>Pseudomonadati</taxon>
        <taxon>Pseudomonadota</taxon>
        <taxon>Gammaproteobacteria</taxon>
        <taxon>Moraxellales</taxon>
        <taxon>Moraxellaceae</taxon>
        <taxon>Acinetobacter</taxon>
    </lineage>
</organism>
<dbReference type="AlphaFoldDB" id="A0A2T1IXG8"/>
<dbReference type="Proteomes" id="UP000262257">
    <property type="component" value="Unassembled WGS sequence"/>
</dbReference>
<dbReference type="EMBL" id="DPXL01000157">
    <property type="protein sequence ID" value="HCM32201.1"/>
    <property type="molecule type" value="Genomic_DNA"/>
</dbReference>
<dbReference type="RefSeq" id="WP_005014876.1">
    <property type="nucleotide sequence ID" value="NZ_BKZJ01000001.1"/>
</dbReference>
<protein>
    <recommendedName>
        <fullName evidence="5">Type II toxin-antitoxin system HicA family toxin</fullName>
    </recommendedName>
</protein>
<evidence type="ECO:0000313" key="4">
    <source>
        <dbReference type="Proteomes" id="UP000314285"/>
    </source>
</evidence>
<evidence type="ECO:0008006" key="5">
    <source>
        <dbReference type="Google" id="ProtNLM"/>
    </source>
</evidence>
<reference evidence="2 4" key="2">
    <citation type="submission" date="2019-06" db="EMBL/GenBank/DDBJ databases">
        <title>Genome of Acinetobacter radioresistens APH1, a phenol degrading strain.</title>
        <authorList>
            <person name="Liu Y."/>
        </authorList>
    </citation>
    <scope>NUCLEOTIDE SEQUENCE [LARGE SCALE GENOMIC DNA]</scope>
    <source>
        <strain evidence="2 4">APH1</strain>
    </source>
</reference>
<comment type="caution">
    <text evidence="2">The sequence shown here is derived from an EMBL/GenBank/DDBJ whole genome shotgun (WGS) entry which is preliminary data.</text>
</comment>
<dbReference type="KEGG" id="arj:DOM24_04880"/>
<sequence length="67" mass="7540">MKRVVKAKNLIAFKIWLEKLGYSVKSLADGRGFTFSFKKQYGLVTCELSGNSLAVQLGEEFEDHLKA</sequence>
<dbReference type="Proteomes" id="UP000314285">
    <property type="component" value="Unassembled WGS sequence"/>
</dbReference>